<evidence type="ECO:0000313" key="6">
    <source>
        <dbReference type="EMBL" id="JAC30605.1"/>
    </source>
</evidence>
<protein>
    <submittedName>
        <fullName evidence="6">Putative tick kunitz 1</fullName>
    </submittedName>
</protein>
<keyword evidence="3" id="KW-1015">Disulfide bond</keyword>
<dbReference type="GO" id="GO:0005615">
    <property type="term" value="C:extracellular space"/>
    <property type="evidence" value="ECO:0007669"/>
    <property type="project" value="TreeGrafter"/>
</dbReference>
<evidence type="ECO:0000256" key="3">
    <source>
        <dbReference type="ARBA" id="ARBA00023157"/>
    </source>
</evidence>
<feature type="chain" id="PRO_5001521915" evidence="4">
    <location>
        <begin position="19"/>
        <end position="156"/>
    </location>
</feature>
<evidence type="ECO:0000259" key="5">
    <source>
        <dbReference type="PROSITE" id="PS50279"/>
    </source>
</evidence>
<reference evidence="6" key="1">
    <citation type="submission" date="2014-03" db="EMBL/GenBank/DDBJ databases">
        <title>The sialotranscriptome of Amblyomma triste, Amblyomma parvum and Amblyomma cajennense ticks, uncovered by 454-based RNA-seq.</title>
        <authorList>
            <person name="Garcia G.R."/>
            <person name="Gardinassi L.G."/>
            <person name="Ribeiro J.M."/>
            <person name="Anatriello E."/>
            <person name="Ferreira B.R."/>
            <person name="Moreira H.N."/>
            <person name="Mafra C."/>
            <person name="Olegario M.M."/>
            <person name="Szabo P.J."/>
            <person name="Miranda-Santos I.K."/>
            <person name="Maruyama S.R."/>
        </authorList>
    </citation>
    <scope>NUCLEOTIDE SEQUENCE</scope>
    <source>
        <strain evidence="6">Mato Grasso do Sul</strain>
        <tissue evidence="6">Salivary glands</tissue>
    </source>
</reference>
<proteinExistence type="evidence at transcript level"/>
<dbReference type="PANTHER" id="PTHR10083:SF374">
    <property type="entry name" value="BPTI_KUNITZ INHIBITOR DOMAIN-CONTAINING PROTEIN"/>
    <property type="match status" value="1"/>
</dbReference>
<dbReference type="InterPro" id="IPR036880">
    <property type="entry name" value="Kunitz_BPTI_sf"/>
</dbReference>
<organism evidence="6">
    <name type="scientific">Amblyomma triste</name>
    <name type="common">Neotropical tick</name>
    <dbReference type="NCBI Taxonomy" id="251400"/>
    <lineage>
        <taxon>Eukaryota</taxon>
        <taxon>Metazoa</taxon>
        <taxon>Ecdysozoa</taxon>
        <taxon>Arthropoda</taxon>
        <taxon>Chelicerata</taxon>
        <taxon>Arachnida</taxon>
        <taxon>Acari</taxon>
        <taxon>Parasitiformes</taxon>
        <taxon>Ixodida</taxon>
        <taxon>Ixodoidea</taxon>
        <taxon>Ixodidae</taxon>
        <taxon>Amblyomminae</taxon>
        <taxon>Amblyomma</taxon>
    </lineage>
</organism>
<keyword evidence="2" id="KW-0722">Serine protease inhibitor</keyword>
<dbReference type="GO" id="GO:0004867">
    <property type="term" value="F:serine-type endopeptidase inhibitor activity"/>
    <property type="evidence" value="ECO:0007669"/>
    <property type="project" value="UniProtKB-KW"/>
</dbReference>
<dbReference type="AlphaFoldDB" id="A0A023GD31"/>
<dbReference type="InterPro" id="IPR050098">
    <property type="entry name" value="TFPI/VKTCI-like"/>
</dbReference>
<dbReference type="PROSITE" id="PS50279">
    <property type="entry name" value="BPTI_KUNITZ_2"/>
    <property type="match status" value="1"/>
</dbReference>
<feature type="domain" description="BPTI/Kunitz inhibitor" evidence="5">
    <location>
        <begin position="35"/>
        <end position="89"/>
    </location>
</feature>
<feature type="signal peptide" evidence="4">
    <location>
        <begin position="1"/>
        <end position="18"/>
    </location>
</feature>
<keyword evidence="4" id="KW-0732">Signal</keyword>
<dbReference type="Pfam" id="PF00014">
    <property type="entry name" value="Kunitz_BPTI"/>
    <property type="match status" value="1"/>
</dbReference>
<dbReference type="CDD" id="cd00109">
    <property type="entry name" value="Kunitz-type"/>
    <property type="match status" value="1"/>
</dbReference>
<dbReference type="Gene3D" id="4.10.410.10">
    <property type="entry name" value="Pancreatic trypsin inhibitor Kunitz domain"/>
    <property type="match status" value="2"/>
</dbReference>
<name>A0A023GD31_AMBTT</name>
<dbReference type="EMBL" id="GBBM01004813">
    <property type="protein sequence ID" value="JAC30605.1"/>
    <property type="molecule type" value="mRNA"/>
</dbReference>
<evidence type="ECO:0000256" key="4">
    <source>
        <dbReference type="SAM" id="SignalP"/>
    </source>
</evidence>
<dbReference type="SUPFAM" id="SSF57362">
    <property type="entry name" value="BPTI-like"/>
    <property type="match status" value="2"/>
</dbReference>
<dbReference type="SMART" id="SM00131">
    <property type="entry name" value="KU"/>
    <property type="match status" value="1"/>
</dbReference>
<accession>A0A023GD31</accession>
<dbReference type="InterPro" id="IPR002223">
    <property type="entry name" value="Kunitz_BPTI"/>
</dbReference>
<keyword evidence="1" id="KW-0646">Protease inhibitor</keyword>
<sequence length="156" mass="17528">MSRLFLLQLLCIIGAVSGAKKPLVLEREDKNKTICHTTTNLVGETCADGIEKRYTYNPKTGKCEFFVATTCGTPNANNFRSRIQCLETCNNTSPCLLPEKGSLVGFRSAFTYDRKNDICKKIKYTFGGDFWPKHNKFTTAEKCQVECTPIYQQSSS</sequence>
<evidence type="ECO:0000256" key="2">
    <source>
        <dbReference type="ARBA" id="ARBA00022900"/>
    </source>
</evidence>
<evidence type="ECO:0000256" key="1">
    <source>
        <dbReference type="ARBA" id="ARBA00022690"/>
    </source>
</evidence>
<dbReference type="PANTHER" id="PTHR10083">
    <property type="entry name" value="KUNITZ-TYPE PROTEASE INHIBITOR-RELATED"/>
    <property type="match status" value="1"/>
</dbReference>